<dbReference type="Pfam" id="PF00435">
    <property type="entry name" value="Spectrin"/>
    <property type="match status" value="1"/>
</dbReference>
<dbReference type="GO" id="GO:0003779">
    <property type="term" value="F:actin binding"/>
    <property type="evidence" value="ECO:0007669"/>
    <property type="project" value="UniProtKB-KW"/>
</dbReference>
<name>A0A8T1S152_CHESE</name>
<evidence type="ECO:0000256" key="1">
    <source>
        <dbReference type="ARBA" id="ARBA00022737"/>
    </source>
</evidence>
<gene>
    <name evidence="3" type="ORF">G0U57_002862</name>
</gene>
<comment type="caution">
    <text evidence="3">The sequence shown here is derived from an EMBL/GenBank/DDBJ whole genome shotgun (WGS) entry which is preliminary data.</text>
</comment>
<dbReference type="SMART" id="SM00150">
    <property type="entry name" value="SPEC"/>
    <property type="match status" value="1"/>
</dbReference>
<dbReference type="InterPro" id="IPR018159">
    <property type="entry name" value="Spectrin/alpha-actinin"/>
</dbReference>
<dbReference type="EMBL" id="JAHGAV010001367">
    <property type="protein sequence ID" value="KAG6922324.1"/>
    <property type="molecule type" value="Genomic_DNA"/>
</dbReference>
<organism evidence="3 4">
    <name type="scientific">Chelydra serpentina</name>
    <name type="common">Snapping turtle</name>
    <name type="synonym">Testudo serpentina</name>
    <dbReference type="NCBI Taxonomy" id="8475"/>
    <lineage>
        <taxon>Eukaryota</taxon>
        <taxon>Metazoa</taxon>
        <taxon>Chordata</taxon>
        <taxon>Craniata</taxon>
        <taxon>Vertebrata</taxon>
        <taxon>Euteleostomi</taxon>
        <taxon>Archelosauria</taxon>
        <taxon>Testudinata</taxon>
        <taxon>Testudines</taxon>
        <taxon>Cryptodira</taxon>
        <taxon>Durocryptodira</taxon>
        <taxon>Americhelydia</taxon>
        <taxon>Chelydroidea</taxon>
        <taxon>Chelydridae</taxon>
        <taxon>Chelydra</taxon>
    </lineage>
</organism>
<evidence type="ECO:0000313" key="3">
    <source>
        <dbReference type="EMBL" id="KAG6922324.1"/>
    </source>
</evidence>
<dbReference type="Proteomes" id="UP000765507">
    <property type="component" value="Unassembled WGS sequence"/>
</dbReference>
<reference evidence="3 4" key="1">
    <citation type="journal article" date="2020" name="G3 (Bethesda)">
        <title>Draft Genome of the Common Snapping Turtle, Chelydra serpentina, a Model for Phenotypic Plasticity in Reptiles.</title>
        <authorList>
            <person name="Das D."/>
            <person name="Singh S.K."/>
            <person name="Bierstedt J."/>
            <person name="Erickson A."/>
            <person name="Galli G.L.J."/>
            <person name="Crossley D.A. 2nd"/>
            <person name="Rhen T."/>
        </authorList>
    </citation>
    <scope>NUCLEOTIDE SEQUENCE [LARGE SCALE GENOMIC DNA]</scope>
    <source>
        <strain evidence="3">KW</strain>
    </source>
</reference>
<keyword evidence="4" id="KW-1185">Reference proteome</keyword>
<proteinExistence type="predicted"/>
<protein>
    <submittedName>
        <fullName evidence="3">Spectrin beta, erythrocytic</fullName>
    </submittedName>
</protein>
<evidence type="ECO:0000313" key="4">
    <source>
        <dbReference type="Proteomes" id="UP000765507"/>
    </source>
</evidence>
<feature type="non-terminal residue" evidence="3">
    <location>
        <position position="145"/>
    </location>
</feature>
<accession>A0A8T1S152</accession>
<feature type="non-terminal residue" evidence="3">
    <location>
        <position position="1"/>
    </location>
</feature>
<dbReference type="PANTHER" id="PTHR11915">
    <property type="entry name" value="SPECTRIN/FILAMIN RELATED CYTOSKELETAL PROTEIN"/>
    <property type="match status" value="1"/>
</dbReference>
<dbReference type="AlphaFoldDB" id="A0A8T1S152"/>
<keyword evidence="1" id="KW-0677">Repeat</keyword>
<dbReference type="OrthoDB" id="5865767at2759"/>
<keyword evidence="2" id="KW-0009">Actin-binding</keyword>
<sequence length="145" mass="16791">RRKELESSRAKYQLNRDLADETLWVQERLPLAKSTDHGTNLQTVQLLMKKNQTLQKEIAGHSPRVEDVLRRAERTVAAADGDCSAVEEQQRLLKESWSALQEETGRRWRRLQQANEAQQYYLDAGVAEAWISEQELYVVADEKPQ</sequence>
<dbReference type="SUPFAM" id="SSF46966">
    <property type="entry name" value="Spectrin repeat"/>
    <property type="match status" value="1"/>
</dbReference>
<dbReference type="Gene3D" id="1.20.58.60">
    <property type="match status" value="1"/>
</dbReference>
<dbReference type="CDD" id="cd00176">
    <property type="entry name" value="SPEC"/>
    <property type="match status" value="1"/>
</dbReference>
<dbReference type="InterPro" id="IPR002017">
    <property type="entry name" value="Spectrin_repeat"/>
</dbReference>
<dbReference type="FunFam" id="1.20.58.60:FF:000214">
    <property type="entry name" value="Spectrin beta chain"/>
    <property type="match status" value="1"/>
</dbReference>
<evidence type="ECO:0000256" key="2">
    <source>
        <dbReference type="ARBA" id="ARBA00023203"/>
    </source>
</evidence>